<proteinExistence type="predicted"/>
<evidence type="ECO:0000313" key="3">
    <source>
        <dbReference type="Proteomes" id="UP000036987"/>
    </source>
</evidence>
<sequence>MDDSGSLRELPTIKMVWTIGHKFLVFCYLINISLLTSH</sequence>
<comment type="caution">
    <text evidence="2">The sequence shown here is derived from an EMBL/GenBank/DDBJ whole genome shotgun (WGS) entry which is preliminary data.</text>
</comment>
<protein>
    <submittedName>
        <fullName evidence="2">Uncharacterized protein</fullName>
    </submittedName>
</protein>
<name>A0A0K9PBT9_ZOSMR</name>
<keyword evidence="1" id="KW-1133">Transmembrane helix</keyword>
<dbReference type="AlphaFoldDB" id="A0A0K9PBT9"/>
<organism evidence="2 3">
    <name type="scientific">Zostera marina</name>
    <name type="common">Eelgrass</name>
    <dbReference type="NCBI Taxonomy" id="29655"/>
    <lineage>
        <taxon>Eukaryota</taxon>
        <taxon>Viridiplantae</taxon>
        <taxon>Streptophyta</taxon>
        <taxon>Embryophyta</taxon>
        <taxon>Tracheophyta</taxon>
        <taxon>Spermatophyta</taxon>
        <taxon>Magnoliopsida</taxon>
        <taxon>Liliopsida</taxon>
        <taxon>Zosteraceae</taxon>
        <taxon>Zostera</taxon>
    </lineage>
</organism>
<keyword evidence="3" id="KW-1185">Reference proteome</keyword>
<keyword evidence="1" id="KW-0472">Membrane</keyword>
<reference evidence="3" key="1">
    <citation type="journal article" date="2016" name="Nature">
        <title>The genome of the seagrass Zostera marina reveals angiosperm adaptation to the sea.</title>
        <authorList>
            <person name="Olsen J.L."/>
            <person name="Rouze P."/>
            <person name="Verhelst B."/>
            <person name="Lin Y.-C."/>
            <person name="Bayer T."/>
            <person name="Collen J."/>
            <person name="Dattolo E."/>
            <person name="De Paoli E."/>
            <person name="Dittami S."/>
            <person name="Maumus F."/>
            <person name="Michel G."/>
            <person name="Kersting A."/>
            <person name="Lauritano C."/>
            <person name="Lohaus R."/>
            <person name="Toepel M."/>
            <person name="Tonon T."/>
            <person name="Vanneste K."/>
            <person name="Amirebrahimi M."/>
            <person name="Brakel J."/>
            <person name="Bostroem C."/>
            <person name="Chovatia M."/>
            <person name="Grimwood J."/>
            <person name="Jenkins J.W."/>
            <person name="Jueterbock A."/>
            <person name="Mraz A."/>
            <person name="Stam W.T."/>
            <person name="Tice H."/>
            <person name="Bornberg-Bauer E."/>
            <person name="Green P.J."/>
            <person name="Pearson G.A."/>
            <person name="Procaccini G."/>
            <person name="Duarte C.M."/>
            <person name="Schmutz J."/>
            <person name="Reusch T.B.H."/>
            <person name="Van de Peer Y."/>
        </authorList>
    </citation>
    <scope>NUCLEOTIDE SEQUENCE [LARGE SCALE GENOMIC DNA]</scope>
    <source>
        <strain evidence="3">cv. Finnish</strain>
    </source>
</reference>
<dbReference type="Proteomes" id="UP000036987">
    <property type="component" value="Unassembled WGS sequence"/>
</dbReference>
<gene>
    <name evidence="2" type="ORF">ZOSMA_310G00050</name>
</gene>
<feature type="transmembrane region" description="Helical" evidence="1">
    <location>
        <begin position="15"/>
        <end position="35"/>
    </location>
</feature>
<accession>A0A0K9PBT9</accession>
<evidence type="ECO:0000256" key="1">
    <source>
        <dbReference type="SAM" id="Phobius"/>
    </source>
</evidence>
<keyword evidence="1" id="KW-0812">Transmembrane</keyword>
<dbReference type="EMBL" id="LFYR01001014">
    <property type="protein sequence ID" value="KMZ65702.1"/>
    <property type="molecule type" value="Genomic_DNA"/>
</dbReference>
<evidence type="ECO:0000313" key="2">
    <source>
        <dbReference type="EMBL" id="KMZ65702.1"/>
    </source>
</evidence>